<proteinExistence type="predicted"/>
<dbReference type="Pfam" id="PF16115">
    <property type="entry name" value="DUF4831"/>
    <property type="match status" value="1"/>
</dbReference>
<organism evidence="1">
    <name type="scientific">gut metagenome</name>
    <dbReference type="NCBI Taxonomy" id="749906"/>
    <lineage>
        <taxon>unclassified sequences</taxon>
        <taxon>metagenomes</taxon>
        <taxon>organismal metagenomes</taxon>
    </lineage>
</organism>
<dbReference type="EMBL" id="AMCI01007832">
    <property type="protein sequence ID" value="EJW91981.1"/>
    <property type="molecule type" value="Genomic_DNA"/>
</dbReference>
<gene>
    <name evidence="1" type="ORF">EVA_19912</name>
</gene>
<name>J9FAP6_9ZZZZ</name>
<evidence type="ECO:0008006" key="2">
    <source>
        <dbReference type="Google" id="ProtNLM"/>
    </source>
</evidence>
<comment type="caution">
    <text evidence="1">The sequence shown here is derived from an EMBL/GenBank/DDBJ whole genome shotgun (WGS) entry which is preliminary data.</text>
</comment>
<protein>
    <recommendedName>
        <fullName evidence="2">DUF4831 domain-containing protein</fullName>
    </recommendedName>
</protein>
<dbReference type="InterPro" id="IPR032265">
    <property type="entry name" value="DUF4831"/>
</dbReference>
<sequence>MFNRLLLIAASSLLTLSSIAQTEVAPYKPGITAEGITYFLPRTVVRVAITATKTHHTPGEYAEYAERYLRLKEVTQSPYDSWQIDKVELYSFGEANPSNAYTIKLKTKTSAPLVELTPDGRLLTVNARTAQAVEQLPQPCVVKGETRRLNPNDFKTEEILSAGSTSKMAELTANEIYDIRENRSLLMKGQADFMPKDGEQLRLMLATLDQQEEGLMQLFKGHTTSEQQTFVFDVVPTQDVEKELLFRFSKYLGMVDADDPAGLPYYISIKDLQTLPTAMPANDKKAKEVEDLRYIVPSRVSVKVFSDTRECASTSFPMAQFGRVEHLGGELFNKKYTTHVQLSPVTGGIVKIDAERPE</sequence>
<accession>J9FAP6</accession>
<reference evidence="1" key="1">
    <citation type="journal article" date="2012" name="PLoS ONE">
        <title>Gene sets for utilization of primary and secondary nutrition supplies in the distal gut of endangered iberian lynx.</title>
        <authorList>
            <person name="Alcaide M."/>
            <person name="Messina E."/>
            <person name="Richter M."/>
            <person name="Bargiela R."/>
            <person name="Peplies J."/>
            <person name="Huws S.A."/>
            <person name="Newbold C.J."/>
            <person name="Golyshin P.N."/>
            <person name="Simon M.A."/>
            <person name="Lopez G."/>
            <person name="Yakimov M.M."/>
            <person name="Ferrer M."/>
        </authorList>
    </citation>
    <scope>NUCLEOTIDE SEQUENCE</scope>
</reference>
<dbReference type="AlphaFoldDB" id="J9FAP6"/>
<evidence type="ECO:0000313" key="1">
    <source>
        <dbReference type="EMBL" id="EJW91981.1"/>
    </source>
</evidence>